<keyword evidence="1" id="KW-0812">Transmembrane</keyword>
<proteinExistence type="predicted"/>
<dbReference type="RefSeq" id="WP_268044170.1">
    <property type="nucleotide sequence ID" value="NZ_CP104064.1"/>
</dbReference>
<gene>
    <name evidence="2" type="ORF">NZD86_21850</name>
</gene>
<keyword evidence="3" id="KW-1185">Reference proteome</keyword>
<dbReference type="Proteomes" id="UP001164803">
    <property type="component" value="Chromosome"/>
</dbReference>
<name>A0ABY6Z1M6_9BACL</name>
<evidence type="ECO:0000256" key="1">
    <source>
        <dbReference type="SAM" id="Phobius"/>
    </source>
</evidence>
<organism evidence="2 3">
    <name type="scientific">Alicyclobacillus dauci</name>
    <dbReference type="NCBI Taxonomy" id="1475485"/>
    <lineage>
        <taxon>Bacteria</taxon>
        <taxon>Bacillati</taxon>
        <taxon>Bacillota</taxon>
        <taxon>Bacilli</taxon>
        <taxon>Bacillales</taxon>
        <taxon>Alicyclobacillaceae</taxon>
        <taxon>Alicyclobacillus</taxon>
    </lineage>
</organism>
<reference evidence="2" key="1">
    <citation type="submission" date="2022-08" db="EMBL/GenBank/DDBJ databases">
        <title>Alicyclobacillus dauci DSM2870, complete genome.</title>
        <authorList>
            <person name="Wang Q."/>
            <person name="Cai R."/>
            <person name="Wang Z."/>
        </authorList>
    </citation>
    <scope>NUCLEOTIDE SEQUENCE</scope>
    <source>
        <strain evidence="2">DSM 28700</strain>
    </source>
</reference>
<feature type="transmembrane region" description="Helical" evidence="1">
    <location>
        <begin position="40"/>
        <end position="61"/>
    </location>
</feature>
<keyword evidence="1" id="KW-1133">Transmembrane helix</keyword>
<dbReference type="EMBL" id="CP104064">
    <property type="protein sequence ID" value="WAH36784.1"/>
    <property type="molecule type" value="Genomic_DNA"/>
</dbReference>
<feature type="transmembrane region" description="Helical" evidence="1">
    <location>
        <begin position="7"/>
        <end position="28"/>
    </location>
</feature>
<accession>A0ABY6Z1M6</accession>
<keyword evidence="1" id="KW-0472">Membrane</keyword>
<evidence type="ECO:0000313" key="2">
    <source>
        <dbReference type="EMBL" id="WAH36784.1"/>
    </source>
</evidence>
<evidence type="ECO:0000313" key="3">
    <source>
        <dbReference type="Proteomes" id="UP001164803"/>
    </source>
</evidence>
<sequence length="67" mass="7654">MNRLTDLRFLIGILFSVYGVILAIYGLASHPSTQTVQWNIDLWWGLLSLVFGLAFIVWSNVPEKDED</sequence>
<protein>
    <submittedName>
        <fullName evidence="2">Uncharacterized protein</fullName>
    </submittedName>
</protein>